<evidence type="ECO:0000313" key="5">
    <source>
        <dbReference type="EMBL" id="CAB1370619.1"/>
    </source>
</evidence>
<evidence type="ECO:0000256" key="2">
    <source>
        <dbReference type="ARBA" id="ARBA00022490"/>
    </source>
</evidence>
<keyword evidence="6" id="KW-1185">Reference proteome</keyword>
<dbReference type="Gene3D" id="3.30.70.920">
    <property type="match status" value="1"/>
</dbReference>
<protein>
    <recommendedName>
        <fullName evidence="4">Chaperone NapD</fullName>
    </recommendedName>
    <alternativeName>
        <fullName evidence="4">NapA signal peptide-binding chaperone NapD</fullName>
    </alternativeName>
</protein>
<sequence length="89" mass="9559">MNISSAILHALPGDLASLQQQLRELPGVEIHATADKGKLIISIETPGDLETTSIFEAIGKLPQVLSASLVYHQTESDPDKELCYETDAA</sequence>
<evidence type="ECO:0000256" key="1">
    <source>
        <dbReference type="ARBA" id="ARBA00004496"/>
    </source>
</evidence>
<dbReference type="EMBL" id="LR778301">
    <property type="protein sequence ID" value="CAB1370619.1"/>
    <property type="molecule type" value="Genomic_DNA"/>
</dbReference>
<keyword evidence="2 4" id="KW-0963">Cytoplasm</keyword>
<evidence type="ECO:0000313" key="6">
    <source>
        <dbReference type="Proteomes" id="UP000515733"/>
    </source>
</evidence>
<dbReference type="Proteomes" id="UP000515733">
    <property type="component" value="Chromosome"/>
</dbReference>
<dbReference type="GO" id="GO:0005048">
    <property type="term" value="F:signal sequence binding"/>
    <property type="evidence" value="ECO:0007669"/>
    <property type="project" value="UniProtKB-UniRule"/>
</dbReference>
<accession>A0A6S6XX67</accession>
<evidence type="ECO:0000256" key="4">
    <source>
        <dbReference type="HAMAP-Rule" id="MF_02200"/>
    </source>
</evidence>
<dbReference type="RefSeq" id="WP_170228084.1">
    <property type="nucleotide sequence ID" value="NZ_LR778301.1"/>
</dbReference>
<proteinExistence type="inferred from homology"/>
<dbReference type="GO" id="GO:0005737">
    <property type="term" value="C:cytoplasm"/>
    <property type="evidence" value="ECO:0007669"/>
    <property type="project" value="UniProtKB-SubCell"/>
</dbReference>
<comment type="subcellular location">
    <subcellularLocation>
        <location evidence="1 4">Cytoplasm</location>
    </subcellularLocation>
</comment>
<dbReference type="PANTHER" id="PTHR38603:SF1">
    <property type="entry name" value="CHAPERONE NAPD"/>
    <property type="match status" value="1"/>
</dbReference>
<dbReference type="PANTHER" id="PTHR38603">
    <property type="entry name" value="CHAPERONE NAPD"/>
    <property type="match status" value="1"/>
</dbReference>
<comment type="function">
    <text evidence="4">Chaperone for NapA, the catalytic subunit of the periplasmic nitrate reductase. It binds directly and specifically to the twin-arginine signal peptide of NapA, preventing premature interaction with the Tat translocase and premature export.</text>
</comment>
<evidence type="ECO:0000256" key="3">
    <source>
        <dbReference type="ARBA" id="ARBA00023186"/>
    </source>
</evidence>
<dbReference type="Pfam" id="PF03927">
    <property type="entry name" value="NapD"/>
    <property type="match status" value="1"/>
</dbReference>
<dbReference type="HAMAP" id="MF_02200">
    <property type="entry name" value="NapD"/>
    <property type="match status" value="1"/>
</dbReference>
<comment type="subunit">
    <text evidence="4">Interacts with the cytoplasmic NapA precursor.</text>
</comment>
<dbReference type="InterPro" id="IPR005623">
    <property type="entry name" value="Chaperone_NapD_NO3_reduct"/>
</dbReference>
<name>A0A6S6XX67_9PROT</name>
<organism evidence="5 6">
    <name type="scientific">Denitratisoma oestradiolicum</name>
    <dbReference type="NCBI Taxonomy" id="311182"/>
    <lineage>
        <taxon>Bacteria</taxon>
        <taxon>Pseudomonadati</taxon>
        <taxon>Pseudomonadota</taxon>
        <taxon>Betaproteobacteria</taxon>
        <taxon>Nitrosomonadales</taxon>
        <taxon>Sterolibacteriaceae</taxon>
        <taxon>Denitratisoma</taxon>
    </lineage>
</organism>
<comment type="similarity">
    <text evidence="4">Belongs to the NapD family.</text>
</comment>
<dbReference type="GO" id="GO:0051224">
    <property type="term" value="P:negative regulation of protein transport"/>
    <property type="evidence" value="ECO:0007669"/>
    <property type="project" value="UniProtKB-UniRule"/>
</dbReference>
<reference evidence="5 6" key="1">
    <citation type="submission" date="2020-03" db="EMBL/GenBank/DDBJ databases">
        <authorList>
            <consortium name="Genoscope - CEA"/>
            <person name="William W."/>
        </authorList>
    </citation>
    <scope>NUCLEOTIDE SEQUENCE [LARGE SCALE GENOMIC DNA]</scope>
    <source>
        <strain evidence="6">DSM 16959</strain>
    </source>
</reference>
<gene>
    <name evidence="4 5" type="primary">napD</name>
    <name evidence="5" type="ORF">DENOEST_3465</name>
</gene>
<dbReference type="KEGG" id="doe:DENOEST_3465"/>
<dbReference type="AlphaFoldDB" id="A0A6S6XX67"/>
<keyword evidence="3 4" id="KW-0143">Chaperone</keyword>